<sequence length="63" mass="6841">MNKTLITTVVFALLVSLIISPFAALASLMFILLIAAFFLLLGNLFQTITGGDPDLKINENKTE</sequence>
<keyword evidence="3" id="KW-1185">Reference proteome</keyword>
<name>A0AA40SV43_9NOST</name>
<protein>
    <submittedName>
        <fullName evidence="2">Uncharacterized protein</fullName>
    </submittedName>
</protein>
<keyword evidence="1" id="KW-0472">Membrane</keyword>
<proteinExistence type="predicted"/>
<organism evidence="2 3">
    <name type="scientific">Komarekiella delphini-convector SJRDD-AB1</name>
    <dbReference type="NCBI Taxonomy" id="2593771"/>
    <lineage>
        <taxon>Bacteria</taxon>
        <taxon>Bacillati</taxon>
        <taxon>Cyanobacteriota</taxon>
        <taxon>Cyanophyceae</taxon>
        <taxon>Nostocales</taxon>
        <taxon>Nostocaceae</taxon>
        <taxon>Komarekiella</taxon>
        <taxon>Komarekiella delphini-convector</taxon>
    </lineage>
</organism>
<accession>A0AA40SV43</accession>
<comment type="caution">
    <text evidence="2">The sequence shown here is derived from an EMBL/GenBank/DDBJ whole genome shotgun (WGS) entry which is preliminary data.</text>
</comment>
<evidence type="ECO:0000313" key="3">
    <source>
        <dbReference type="Proteomes" id="UP001165986"/>
    </source>
</evidence>
<reference evidence="2" key="1">
    <citation type="submission" date="2019-07" db="EMBL/GenBank/DDBJ databases">
        <title>Toxilogical consequences of a new and cryptic species of cyanobacteria (Komarekiella delphini-convector) recovered from the epidermis of a bottlenose dolphin and 1500 ft. in the air.</title>
        <authorList>
            <person name="Brown A.O."/>
            <person name="Dvorak P."/>
            <person name="Villanueva C.D."/>
            <person name="Foss A.J."/>
            <person name="Garvey A.D."/>
            <person name="Gibson Q.A."/>
            <person name="Johansen J.R."/>
            <person name="Casamatta D.A."/>
        </authorList>
    </citation>
    <scope>NUCLEOTIDE SEQUENCE</scope>
    <source>
        <strain evidence="2">SJRDD-AB1</strain>
    </source>
</reference>
<evidence type="ECO:0000313" key="2">
    <source>
        <dbReference type="EMBL" id="MBD6615490.1"/>
    </source>
</evidence>
<gene>
    <name evidence="2" type="ORF">FNW02_06470</name>
</gene>
<dbReference type="RefSeq" id="WP_191756741.1">
    <property type="nucleotide sequence ID" value="NZ_VJXY01000005.1"/>
</dbReference>
<dbReference type="EMBL" id="VJXY01000005">
    <property type="protein sequence ID" value="MBD6615490.1"/>
    <property type="molecule type" value="Genomic_DNA"/>
</dbReference>
<dbReference type="AlphaFoldDB" id="A0AA40SV43"/>
<feature type="transmembrane region" description="Helical" evidence="1">
    <location>
        <begin position="6"/>
        <end position="39"/>
    </location>
</feature>
<dbReference type="Proteomes" id="UP001165986">
    <property type="component" value="Unassembled WGS sequence"/>
</dbReference>
<evidence type="ECO:0000256" key="1">
    <source>
        <dbReference type="SAM" id="Phobius"/>
    </source>
</evidence>
<keyword evidence="1" id="KW-0812">Transmembrane</keyword>
<keyword evidence="1" id="KW-1133">Transmembrane helix</keyword>